<dbReference type="SUPFAM" id="SSF52540">
    <property type="entry name" value="P-loop containing nucleoside triphosphate hydrolases"/>
    <property type="match status" value="1"/>
</dbReference>
<evidence type="ECO:0000256" key="3">
    <source>
        <dbReference type="ARBA" id="ARBA00022705"/>
    </source>
</evidence>
<feature type="compositionally biased region" description="Polar residues" evidence="6">
    <location>
        <begin position="101"/>
        <end position="110"/>
    </location>
</feature>
<evidence type="ECO:0000256" key="1">
    <source>
        <dbReference type="ARBA" id="ARBA00004147"/>
    </source>
</evidence>
<sequence>MQFKGRNQSGVVSLHSTRWSSHLHWVHLCGSYSRNDCKCRITRTIRSLGLSIKWQRIGQWSAAWERNLIRYLSQQGRETLQVILDGENGMEQWIQAQANNHGETGSTRNNFRCDLDGNNDGRGYKPSSGRTAESSESEGESTSSVGPAPKGGSRAKRCAKAIWEILARKFVSSIQELAEDIEYQEATADYYYDNDHKRNQITQQVWENFKIEWNRKNLRDIILARLDTDFNNKYYYSPRYSIYIISRLLLAQTDDPAGFIEHMVRIFDCKESKKNTLYLRGPPGAGKSYFINTLAELVWNVGRVEANINKTNAFPFEHLLYKRMAILNEFNCSPAQKDNCKELFEGAETTIAVKYKARCNLKRIPVYITTNNNFLLNFDRTDSEAFQQRMFIYRWRPQPWLEALDAYPHPLVWAKLISMDNADFHYYNDNPSVCEYANTKPEEHVDNDYFNSKIKNLF</sequence>
<dbReference type="InterPro" id="IPR027417">
    <property type="entry name" value="P-loop_NTPase"/>
</dbReference>
<accession>A0A2Z4EVH5</accession>
<evidence type="ECO:0000256" key="2">
    <source>
        <dbReference type="ARBA" id="ARBA00022562"/>
    </source>
</evidence>
<dbReference type="InterPro" id="IPR014015">
    <property type="entry name" value="Helicase_SF3_DNA-vir"/>
</dbReference>
<dbReference type="GO" id="GO:0042025">
    <property type="term" value="C:host cell nucleus"/>
    <property type="evidence" value="ECO:0007669"/>
    <property type="project" value="UniProtKB-SubCell"/>
</dbReference>
<reference evidence="8" key="1">
    <citation type="journal article" date="2018" name="Virus Evol.">
        <title>Cameroonian fruit bats harbor divergent viruses, including rotavirus H, bastroviruses, and picobirnaviruses using an alternative genetic code.</title>
        <authorList>
            <person name="Yinda C.K."/>
            <person name="Ghogomu S.M."/>
            <person name="Conceicao-Neto N."/>
            <person name="Beller L."/>
            <person name="Deboutte W."/>
            <person name="Vanhulle E."/>
            <person name="Maes P."/>
            <person name="Van Ranst M."/>
            <person name="Matthijnssens J."/>
        </authorList>
    </citation>
    <scope>NUCLEOTIDE SEQUENCE</scope>
    <source>
        <strain evidence="8">CMRBtDV5</strain>
    </source>
</reference>
<dbReference type="GO" id="GO:0019079">
    <property type="term" value="P:viral genome replication"/>
    <property type="evidence" value="ECO:0007669"/>
    <property type="project" value="InterPro"/>
</dbReference>
<proteinExistence type="predicted"/>
<evidence type="ECO:0000259" key="7">
    <source>
        <dbReference type="PROSITE" id="PS51206"/>
    </source>
</evidence>
<evidence type="ECO:0000256" key="5">
    <source>
        <dbReference type="ARBA" id="ARBA00022840"/>
    </source>
</evidence>
<dbReference type="InterPro" id="IPR001257">
    <property type="entry name" value="Parvovirus_NS1_helicase"/>
</dbReference>
<organism evidence="8">
    <name type="scientific">Ambidensovirus sp</name>
    <dbReference type="NCBI Taxonomy" id="2050976"/>
    <lineage>
        <taxon>Viruses</taxon>
        <taxon>Monodnaviria</taxon>
        <taxon>Shotokuvirae</taxon>
        <taxon>Cossaviricota</taxon>
        <taxon>Quintoviricetes</taxon>
        <taxon>Piccovirales</taxon>
        <taxon>Parvoviridae</taxon>
        <taxon>Densovirinae</taxon>
        <taxon>Protoambidensovirus</taxon>
        <taxon>Protoambidensovirus incertum3</taxon>
    </lineage>
</organism>
<dbReference type="EMBL" id="MG693113">
    <property type="protein sequence ID" value="AWV66983.1"/>
    <property type="molecule type" value="Genomic_DNA"/>
</dbReference>
<keyword evidence="2" id="KW-1048">Host nucleus</keyword>
<evidence type="ECO:0000256" key="4">
    <source>
        <dbReference type="ARBA" id="ARBA00022741"/>
    </source>
</evidence>
<keyword evidence="5" id="KW-0067">ATP-binding</keyword>
<keyword evidence="4" id="KW-0547">Nucleotide-binding</keyword>
<name>A0A2Z4EVH5_9VIRU</name>
<feature type="region of interest" description="Disordered" evidence="6">
    <location>
        <begin position="101"/>
        <end position="153"/>
    </location>
</feature>
<evidence type="ECO:0000313" key="8">
    <source>
        <dbReference type="EMBL" id="AWV66983.1"/>
    </source>
</evidence>
<protein>
    <submittedName>
        <fullName evidence="8">Non-structural ORF</fullName>
    </submittedName>
</protein>
<dbReference type="Pfam" id="PF01057">
    <property type="entry name" value="Parvo_NS1"/>
    <property type="match status" value="1"/>
</dbReference>
<dbReference type="GO" id="GO:0005524">
    <property type="term" value="F:ATP binding"/>
    <property type="evidence" value="ECO:0007669"/>
    <property type="project" value="UniProtKB-KW"/>
</dbReference>
<dbReference type="Gene3D" id="3.40.50.300">
    <property type="entry name" value="P-loop containing nucleotide triphosphate hydrolases"/>
    <property type="match status" value="1"/>
</dbReference>
<feature type="domain" description="SF3 helicase" evidence="7">
    <location>
        <begin position="237"/>
        <end position="432"/>
    </location>
</feature>
<keyword evidence="3" id="KW-0235">DNA replication</keyword>
<dbReference type="GO" id="GO:0006260">
    <property type="term" value="P:DNA replication"/>
    <property type="evidence" value="ECO:0007669"/>
    <property type="project" value="UniProtKB-KW"/>
</dbReference>
<dbReference type="PROSITE" id="PS51206">
    <property type="entry name" value="SF3_HELICASE_1"/>
    <property type="match status" value="1"/>
</dbReference>
<comment type="subcellular location">
    <subcellularLocation>
        <location evidence="1">Host nucleus</location>
    </subcellularLocation>
</comment>
<evidence type="ECO:0000256" key="6">
    <source>
        <dbReference type="SAM" id="MobiDB-lite"/>
    </source>
</evidence>
<feature type="compositionally biased region" description="Low complexity" evidence="6">
    <location>
        <begin position="127"/>
        <end position="144"/>
    </location>
</feature>